<protein>
    <submittedName>
        <fullName evidence="4">Structural maintenance of chromosomes protein 5-like</fullName>
    </submittedName>
</protein>
<accession>A0ABM1E3A3</accession>
<dbReference type="Proteomes" id="UP000695022">
    <property type="component" value="Unplaced"/>
</dbReference>
<dbReference type="PANTHER" id="PTHR45916">
    <property type="entry name" value="STRUCTURAL MAINTENANCE OF CHROMOSOMES PROTEIN 5"/>
    <property type="match status" value="1"/>
</dbReference>
<reference evidence="4" key="1">
    <citation type="submission" date="2025-08" db="UniProtKB">
        <authorList>
            <consortium name="RefSeq"/>
        </authorList>
    </citation>
    <scope>IDENTIFICATION</scope>
</reference>
<sequence length="538" mass="61912">MAEHNNNLAEVQRRGYQAKERHNQVIHEITGIEAELRQLKDVRNHRLMKLRQKSKHAHDAVLWLQENRDRFKKPIHEPIMLVVNMYDSRMAKYVENHINFKDMVAFVCEDADDMELFMKTLRDEQDLRINAVKVPDEPLASFVPPKPIEHYSRYGFHSFLRELFDAPEGVVRYLCAQHRVHQIPVGDETTKRDVEEVIRRCGLQTFYTANHKFSVRKSKYGNRDTVSSSTELREASIIAMTVDQAQINELQESLSRFSEEKAAAQTEQERVRKEEHQLVAQVESLRVKKKELQQKKYAKAPLVEKIKLKEDKIARLERDAIDLASEERRANDAIKQIKLNKVALLKKFQNVVGEVCEASKQRIRLYLLLAQGILAAQNLDNAIREASAEHTQLQDDYAGGVVSTATQLKAKRGSLTFRTYPDTLDELDALIHDEQARAACYIAVDESVVHDYVARKERILQLEEEVSTLQRSLDDHGDSIEHVKRAWIEPVLELIAGINKNFEKFFSTLHCAGQVDLNRGENEVSGMPVLAVSSLEIH</sequence>
<evidence type="ECO:0000313" key="3">
    <source>
        <dbReference type="Proteomes" id="UP000695022"/>
    </source>
</evidence>
<dbReference type="RefSeq" id="XP_014666674.1">
    <property type="nucleotide sequence ID" value="XM_014811188.1"/>
</dbReference>
<dbReference type="PANTHER" id="PTHR45916:SF1">
    <property type="entry name" value="STRUCTURAL MAINTENANCE OF CHROMOSOMES PROTEIN 5"/>
    <property type="match status" value="1"/>
</dbReference>
<keyword evidence="1 2" id="KW-0175">Coiled coil</keyword>
<dbReference type="GeneID" id="106808456"/>
<proteinExistence type="predicted"/>
<keyword evidence="3" id="KW-1185">Reference proteome</keyword>
<gene>
    <name evidence="4" type="primary">LOC106808456</name>
</gene>
<organism evidence="3 4">
    <name type="scientific">Priapulus caudatus</name>
    <name type="common">Priapulid worm</name>
    <dbReference type="NCBI Taxonomy" id="37621"/>
    <lineage>
        <taxon>Eukaryota</taxon>
        <taxon>Metazoa</taxon>
        <taxon>Ecdysozoa</taxon>
        <taxon>Scalidophora</taxon>
        <taxon>Priapulida</taxon>
        <taxon>Priapulimorpha</taxon>
        <taxon>Priapulimorphida</taxon>
        <taxon>Priapulidae</taxon>
        <taxon>Priapulus</taxon>
    </lineage>
</organism>
<evidence type="ECO:0000313" key="4">
    <source>
        <dbReference type="RefSeq" id="XP_014666674.1"/>
    </source>
</evidence>
<name>A0ABM1E3A3_PRICU</name>
<evidence type="ECO:0000256" key="2">
    <source>
        <dbReference type="SAM" id="Coils"/>
    </source>
</evidence>
<feature type="coiled-coil region" evidence="2">
    <location>
        <begin position="247"/>
        <end position="333"/>
    </location>
</feature>
<evidence type="ECO:0000256" key="1">
    <source>
        <dbReference type="ARBA" id="ARBA00023054"/>
    </source>
</evidence>